<evidence type="ECO:0000313" key="2">
    <source>
        <dbReference type="Proteomes" id="UP000620366"/>
    </source>
</evidence>
<proteinExistence type="predicted"/>
<dbReference type="RefSeq" id="WP_249301778.1">
    <property type="nucleotide sequence ID" value="NZ_JACRSP010000007.1"/>
</dbReference>
<name>A0A926DG70_9FIRM</name>
<comment type="caution">
    <text evidence="1">The sequence shown here is derived from an EMBL/GenBank/DDBJ whole genome shotgun (WGS) entry which is preliminary data.</text>
</comment>
<organism evidence="1 2">
    <name type="scientific">Feifania hominis</name>
    <dbReference type="NCBI Taxonomy" id="2763660"/>
    <lineage>
        <taxon>Bacteria</taxon>
        <taxon>Bacillati</taxon>
        <taxon>Bacillota</taxon>
        <taxon>Clostridia</taxon>
        <taxon>Eubacteriales</taxon>
        <taxon>Feifaniaceae</taxon>
        <taxon>Feifania</taxon>
    </lineage>
</organism>
<keyword evidence="2" id="KW-1185">Reference proteome</keyword>
<evidence type="ECO:0000313" key="1">
    <source>
        <dbReference type="EMBL" id="MBC8537266.1"/>
    </source>
</evidence>
<protein>
    <submittedName>
        <fullName evidence="1">Uncharacterized protein</fullName>
    </submittedName>
</protein>
<gene>
    <name evidence="1" type="ORF">H8695_11260</name>
</gene>
<accession>A0A926DG70</accession>
<dbReference type="EMBL" id="JACRSP010000007">
    <property type="protein sequence ID" value="MBC8537266.1"/>
    <property type="molecule type" value="Genomic_DNA"/>
</dbReference>
<dbReference type="Proteomes" id="UP000620366">
    <property type="component" value="Unassembled WGS sequence"/>
</dbReference>
<sequence length="114" mass="12461">MKIIEKYTGTKTYMFPNGALATPEAMLERFPAVLTFVHIIETDEAGEVAFAVQNLNAMRSLYDLDSALTEDEAIAAIQEIVNTPQESTEASAEERTAAALEFIAMSSLPDEETV</sequence>
<dbReference type="AlphaFoldDB" id="A0A926DG70"/>
<reference evidence="1" key="1">
    <citation type="submission" date="2020-08" db="EMBL/GenBank/DDBJ databases">
        <title>Genome public.</title>
        <authorList>
            <person name="Liu C."/>
            <person name="Sun Q."/>
        </authorList>
    </citation>
    <scope>NUCLEOTIDE SEQUENCE</scope>
    <source>
        <strain evidence="1">BX7</strain>
    </source>
</reference>